<feature type="region of interest" description="Disordered" evidence="7">
    <location>
        <begin position="152"/>
        <end position="171"/>
    </location>
</feature>
<keyword evidence="2" id="KW-0436">Ligase</keyword>
<keyword evidence="5" id="KW-0067">ATP-binding</keyword>
<dbReference type="Proteomes" id="UP000294530">
    <property type="component" value="Unassembled WGS sequence"/>
</dbReference>
<evidence type="ECO:0000313" key="9">
    <source>
        <dbReference type="EMBL" id="TDH65111.1"/>
    </source>
</evidence>
<dbReference type="PANTHER" id="PTHR43033:SF1">
    <property type="entry name" value="TRNA(ILE)-LYSIDINE SYNTHASE-RELATED"/>
    <property type="match status" value="1"/>
</dbReference>
<dbReference type="InterPro" id="IPR014729">
    <property type="entry name" value="Rossmann-like_a/b/a_fold"/>
</dbReference>
<dbReference type="EC" id="6.3.4.19" evidence="1"/>
<dbReference type="OrthoDB" id="198857at2759"/>
<evidence type="ECO:0000259" key="8">
    <source>
        <dbReference type="Pfam" id="PF01171"/>
    </source>
</evidence>
<dbReference type="AlphaFoldDB" id="A0A976FEA2"/>
<dbReference type="GO" id="GO:0032267">
    <property type="term" value="F:tRNA(Ile)-lysidine synthase activity"/>
    <property type="evidence" value="ECO:0007669"/>
    <property type="project" value="UniProtKB-EC"/>
</dbReference>
<name>A0A976FEA2_BRELC</name>
<keyword evidence="10" id="KW-1185">Reference proteome</keyword>
<accession>A0A976FEA2</accession>
<comment type="catalytic activity">
    <reaction evidence="6">
        <text>cytidine(34) in tRNA(Ile2) + L-lysine + ATP = lysidine(34) in tRNA(Ile2) + AMP + diphosphate + H(+)</text>
        <dbReference type="Rhea" id="RHEA:43744"/>
        <dbReference type="Rhea" id="RHEA-COMP:10625"/>
        <dbReference type="Rhea" id="RHEA-COMP:10670"/>
        <dbReference type="ChEBI" id="CHEBI:15378"/>
        <dbReference type="ChEBI" id="CHEBI:30616"/>
        <dbReference type="ChEBI" id="CHEBI:32551"/>
        <dbReference type="ChEBI" id="CHEBI:33019"/>
        <dbReference type="ChEBI" id="CHEBI:82748"/>
        <dbReference type="ChEBI" id="CHEBI:83665"/>
        <dbReference type="ChEBI" id="CHEBI:456215"/>
        <dbReference type="EC" id="6.3.4.19"/>
    </reaction>
</comment>
<dbReference type="PANTHER" id="PTHR43033">
    <property type="entry name" value="TRNA(ILE)-LYSIDINE SYNTHASE-RELATED"/>
    <property type="match status" value="1"/>
</dbReference>
<dbReference type="CDD" id="cd01992">
    <property type="entry name" value="TilS_N"/>
    <property type="match status" value="1"/>
</dbReference>
<dbReference type="Gene3D" id="3.40.50.620">
    <property type="entry name" value="HUPs"/>
    <property type="match status" value="1"/>
</dbReference>
<dbReference type="KEGG" id="blac:94350563"/>
<gene>
    <name evidence="9" type="ORF">CCR75_006825</name>
</gene>
<keyword evidence="4" id="KW-0547">Nucleotide-binding</keyword>
<dbReference type="GeneID" id="94350563"/>
<evidence type="ECO:0000256" key="5">
    <source>
        <dbReference type="ARBA" id="ARBA00022840"/>
    </source>
</evidence>
<proteinExistence type="inferred from homology"/>
<protein>
    <recommendedName>
        <fullName evidence="1">tRNA(Ile)-lysidine synthetase</fullName>
        <ecNumber evidence="1">6.3.4.19</ecNumber>
    </recommendedName>
</protein>
<dbReference type="SUPFAM" id="SSF52402">
    <property type="entry name" value="Adenine nucleotide alpha hydrolases-like"/>
    <property type="match status" value="1"/>
</dbReference>
<reference evidence="9 10" key="1">
    <citation type="journal article" date="2021" name="Genome Biol.">
        <title>AFLAP: assembly-free linkage analysis pipeline using k-mers from genome sequencing data.</title>
        <authorList>
            <person name="Fletcher K."/>
            <person name="Zhang L."/>
            <person name="Gil J."/>
            <person name="Han R."/>
            <person name="Cavanaugh K."/>
            <person name="Michelmore R."/>
        </authorList>
    </citation>
    <scope>NUCLEOTIDE SEQUENCE [LARGE SCALE GENOMIC DNA]</scope>
    <source>
        <strain evidence="9 10">SF5</strain>
    </source>
</reference>
<dbReference type="InterPro" id="IPR012795">
    <property type="entry name" value="tRNA_Ile_lys_synt_N"/>
</dbReference>
<evidence type="ECO:0000256" key="7">
    <source>
        <dbReference type="SAM" id="MobiDB-lite"/>
    </source>
</evidence>
<evidence type="ECO:0000256" key="3">
    <source>
        <dbReference type="ARBA" id="ARBA00022694"/>
    </source>
</evidence>
<sequence length="429" mass="48906">MLLGCGLKVRNHARCSSIAHIRCLLSTKIDTLSLSADKFAEMLRNCGVSKNRLHHDLYPLQQGINAPKDEFPMAVALSGGADSMALMLLLREYLQYNRIETPLLAVTVDHQLRLGSSKEALEVANICAQRGGIRHITKVCEWHSESKKQKIDEKQQYNMSRPVKPRSSKMEEQARQYRYSLLRQVCQTYRVRCLFVAHTRGDQLETTLFRLGRASGINGLAGIVKVHPFFSFDSMPVHSINTSNAQSMATLIRPLLSVTKKELMATCARFHQTWIQDPSNDDLVFDRVRIRQALKRVENEHGPEILDLIARFQLSAEKAKHEFERIERAMLSKYIVIWELNRVVIRIAVIHDPGMFLELLYRIVSIIVVHVGSKVTPPRLASIQRLARDLECLAKGKQLTLGGCRIKRIAKGCHLEFLPEQGHEFQDRN</sequence>
<comment type="caution">
    <text evidence="9">The sequence shown here is derived from an EMBL/GenBank/DDBJ whole genome shotgun (WGS) entry which is preliminary data.</text>
</comment>
<organism evidence="9 10">
    <name type="scientific">Bremia lactucae</name>
    <name type="common">Lettuce downy mildew</name>
    <dbReference type="NCBI Taxonomy" id="4779"/>
    <lineage>
        <taxon>Eukaryota</taxon>
        <taxon>Sar</taxon>
        <taxon>Stramenopiles</taxon>
        <taxon>Oomycota</taxon>
        <taxon>Peronosporomycetes</taxon>
        <taxon>Peronosporales</taxon>
        <taxon>Peronosporaceae</taxon>
        <taxon>Bremia</taxon>
    </lineage>
</organism>
<dbReference type="GO" id="GO:0005524">
    <property type="term" value="F:ATP binding"/>
    <property type="evidence" value="ECO:0007669"/>
    <property type="project" value="UniProtKB-KW"/>
</dbReference>
<evidence type="ECO:0000256" key="4">
    <source>
        <dbReference type="ARBA" id="ARBA00022741"/>
    </source>
</evidence>
<evidence type="ECO:0000256" key="6">
    <source>
        <dbReference type="ARBA" id="ARBA00048539"/>
    </source>
</evidence>
<feature type="domain" description="tRNA(Ile)-lysidine/2-thiocytidine synthase N-terminal" evidence="8">
    <location>
        <begin position="73"/>
        <end position="292"/>
    </location>
</feature>
<dbReference type="Pfam" id="PF01171">
    <property type="entry name" value="ATP_bind_3"/>
    <property type="match status" value="1"/>
</dbReference>
<dbReference type="EMBL" id="SHOA02000220">
    <property type="protein sequence ID" value="TDH65111.1"/>
    <property type="molecule type" value="Genomic_DNA"/>
</dbReference>
<dbReference type="NCBIfam" id="TIGR02432">
    <property type="entry name" value="lysidine_TilS_N"/>
    <property type="match status" value="1"/>
</dbReference>
<evidence type="ECO:0000256" key="1">
    <source>
        <dbReference type="ARBA" id="ARBA00013267"/>
    </source>
</evidence>
<dbReference type="HAMAP" id="MF_01161">
    <property type="entry name" value="tRNA_Ile_lys_synt"/>
    <property type="match status" value="1"/>
</dbReference>
<evidence type="ECO:0000256" key="2">
    <source>
        <dbReference type="ARBA" id="ARBA00022598"/>
    </source>
</evidence>
<keyword evidence="3" id="KW-0819">tRNA processing</keyword>
<dbReference type="InterPro" id="IPR011063">
    <property type="entry name" value="TilS/TtcA_N"/>
</dbReference>
<dbReference type="InterPro" id="IPR012094">
    <property type="entry name" value="tRNA_Ile_lys_synt"/>
</dbReference>
<dbReference type="RefSeq" id="XP_067814610.1">
    <property type="nucleotide sequence ID" value="XM_067964892.1"/>
</dbReference>
<dbReference type="GO" id="GO:0008033">
    <property type="term" value="P:tRNA processing"/>
    <property type="evidence" value="ECO:0007669"/>
    <property type="project" value="UniProtKB-KW"/>
</dbReference>
<evidence type="ECO:0000313" key="10">
    <source>
        <dbReference type="Proteomes" id="UP000294530"/>
    </source>
</evidence>